<evidence type="ECO:0000256" key="1">
    <source>
        <dbReference type="SAM" id="MobiDB-lite"/>
    </source>
</evidence>
<name>A0AAV7UTT3_PLEWA</name>
<comment type="caution">
    <text evidence="2">The sequence shown here is derived from an EMBL/GenBank/DDBJ whole genome shotgun (WGS) entry which is preliminary data.</text>
</comment>
<feature type="compositionally biased region" description="Basic and acidic residues" evidence="1">
    <location>
        <begin position="76"/>
        <end position="92"/>
    </location>
</feature>
<sequence length="92" mass="9881">MLGGARPLLTSDSPAGVRSRAARGRVDRGPLGRLTWRCCCAVWSGARHRREPKIGAAPQRCCYAAAAALEEGETAQQKRGEREERAAEGHPA</sequence>
<reference evidence="2" key="1">
    <citation type="journal article" date="2022" name="bioRxiv">
        <title>Sequencing and chromosome-scale assembly of the giantPleurodeles waltlgenome.</title>
        <authorList>
            <person name="Brown T."/>
            <person name="Elewa A."/>
            <person name="Iarovenko S."/>
            <person name="Subramanian E."/>
            <person name="Araus A.J."/>
            <person name="Petzold A."/>
            <person name="Susuki M."/>
            <person name="Suzuki K.-i.T."/>
            <person name="Hayashi T."/>
            <person name="Toyoda A."/>
            <person name="Oliveira C."/>
            <person name="Osipova E."/>
            <person name="Leigh N.D."/>
            <person name="Simon A."/>
            <person name="Yun M.H."/>
        </authorList>
    </citation>
    <scope>NUCLEOTIDE SEQUENCE</scope>
    <source>
        <strain evidence="2">20211129_DDA</strain>
        <tissue evidence="2">Liver</tissue>
    </source>
</reference>
<proteinExistence type="predicted"/>
<protein>
    <submittedName>
        <fullName evidence="2">Uncharacterized protein</fullName>
    </submittedName>
</protein>
<feature type="region of interest" description="Disordered" evidence="1">
    <location>
        <begin position="72"/>
        <end position="92"/>
    </location>
</feature>
<dbReference type="AlphaFoldDB" id="A0AAV7UTT3"/>
<organism evidence="2 3">
    <name type="scientific">Pleurodeles waltl</name>
    <name type="common">Iberian ribbed newt</name>
    <dbReference type="NCBI Taxonomy" id="8319"/>
    <lineage>
        <taxon>Eukaryota</taxon>
        <taxon>Metazoa</taxon>
        <taxon>Chordata</taxon>
        <taxon>Craniata</taxon>
        <taxon>Vertebrata</taxon>
        <taxon>Euteleostomi</taxon>
        <taxon>Amphibia</taxon>
        <taxon>Batrachia</taxon>
        <taxon>Caudata</taxon>
        <taxon>Salamandroidea</taxon>
        <taxon>Salamandridae</taxon>
        <taxon>Pleurodelinae</taxon>
        <taxon>Pleurodeles</taxon>
    </lineage>
</organism>
<dbReference type="Proteomes" id="UP001066276">
    <property type="component" value="Chromosome 2_2"/>
</dbReference>
<gene>
    <name evidence="2" type="ORF">NDU88_001827</name>
</gene>
<evidence type="ECO:0000313" key="3">
    <source>
        <dbReference type="Proteomes" id="UP001066276"/>
    </source>
</evidence>
<accession>A0AAV7UTT3</accession>
<keyword evidence="3" id="KW-1185">Reference proteome</keyword>
<evidence type="ECO:0000313" key="2">
    <source>
        <dbReference type="EMBL" id="KAJ1192520.1"/>
    </source>
</evidence>
<dbReference type="EMBL" id="JANPWB010000004">
    <property type="protein sequence ID" value="KAJ1192520.1"/>
    <property type="molecule type" value="Genomic_DNA"/>
</dbReference>
<feature type="region of interest" description="Disordered" evidence="1">
    <location>
        <begin position="1"/>
        <end position="23"/>
    </location>
</feature>